<comment type="caution">
    <text evidence="13">The sequence shown here is derived from an EMBL/GenBank/DDBJ whole genome shotgun (WGS) entry which is preliminary data.</text>
</comment>
<dbReference type="Gene3D" id="3.30.160.60">
    <property type="entry name" value="Classic Zinc Finger"/>
    <property type="match status" value="5"/>
</dbReference>
<evidence type="ECO:0000256" key="3">
    <source>
        <dbReference type="ARBA" id="ARBA00022737"/>
    </source>
</evidence>
<dbReference type="AlphaFoldDB" id="A0A553NNG3"/>
<dbReference type="SUPFAM" id="SSF64263">
    <property type="entry name" value="Prokaryotic ribosomal protein L17"/>
    <property type="match status" value="1"/>
</dbReference>
<evidence type="ECO:0000256" key="6">
    <source>
        <dbReference type="ARBA" id="ARBA00023242"/>
    </source>
</evidence>
<protein>
    <recommendedName>
        <fullName evidence="7">Large ribosomal subunit protein bL17m</fullName>
    </recommendedName>
    <alternativeName>
        <fullName evidence="8">39S ribosomal protein L17, mitochondrial</fullName>
    </alternativeName>
</protein>
<dbReference type="GO" id="GO:0005634">
    <property type="term" value="C:nucleus"/>
    <property type="evidence" value="ECO:0007669"/>
    <property type="project" value="UniProtKB-SubCell"/>
</dbReference>
<evidence type="ECO:0000256" key="4">
    <source>
        <dbReference type="ARBA" id="ARBA00022771"/>
    </source>
</evidence>
<dbReference type="FunFam" id="3.30.160.60:FF:000065">
    <property type="entry name" value="B-cell CLL/lymphoma 6, member B"/>
    <property type="match status" value="1"/>
</dbReference>
<dbReference type="InterPro" id="IPR036373">
    <property type="entry name" value="Ribosomal_bL17_sf"/>
</dbReference>
<organism evidence="13 14">
    <name type="scientific">Tigriopus californicus</name>
    <name type="common">Marine copepod</name>
    <dbReference type="NCBI Taxonomy" id="6832"/>
    <lineage>
        <taxon>Eukaryota</taxon>
        <taxon>Metazoa</taxon>
        <taxon>Ecdysozoa</taxon>
        <taxon>Arthropoda</taxon>
        <taxon>Crustacea</taxon>
        <taxon>Multicrustacea</taxon>
        <taxon>Hexanauplia</taxon>
        <taxon>Copepoda</taxon>
        <taxon>Harpacticoida</taxon>
        <taxon>Harpacticidae</taxon>
        <taxon>Tigriopus</taxon>
    </lineage>
</organism>
<feature type="chain" id="PRO_5021941996" description="Large ribosomal subunit protein bL17m" evidence="11">
    <location>
        <begin position="19"/>
        <end position="715"/>
    </location>
</feature>
<dbReference type="FunFam" id="3.30.160.60:FF:000446">
    <property type="entry name" value="Zinc finger protein"/>
    <property type="match status" value="1"/>
</dbReference>
<dbReference type="InterPro" id="IPR013087">
    <property type="entry name" value="Znf_C2H2_type"/>
</dbReference>
<feature type="signal peptide" evidence="11">
    <location>
        <begin position="1"/>
        <end position="18"/>
    </location>
</feature>
<dbReference type="SMART" id="SM00355">
    <property type="entry name" value="ZnF_C2H2"/>
    <property type="match status" value="7"/>
</dbReference>
<evidence type="ECO:0000313" key="14">
    <source>
        <dbReference type="Proteomes" id="UP000318571"/>
    </source>
</evidence>
<feature type="domain" description="C2H2-type" evidence="12">
    <location>
        <begin position="599"/>
        <end position="626"/>
    </location>
</feature>
<dbReference type="GO" id="GO:0003735">
    <property type="term" value="F:structural constituent of ribosome"/>
    <property type="evidence" value="ECO:0007669"/>
    <property type="project" value="InterPro"/>
</dbReference>
<evidence type="ECO:0000256" key="11">
    <source>
        <dbReference type="SAM" id="SignalP"/>
    </source>
</evidence>
<dbReference type="GO" id="GO:0006412">
    <property type="term" value="P:translation"/>
    <property type="evidence" value="ECO:0007669"/>
    <property type="project" value="InterPro"/>
</dbReference>
<evidence type="ECO:0000256" key="2">
    <source>
        <dbReference type="ARBA" id="ARBA00022723"/>
    </source>
</evidence>
<keyword evidence="6" id="KW-0539">Nucleus</keyword>
<reference evidence="13 14" key="1">
    <citation type="journal article" date="2018" name="Nat. Ecol. Evol.">
        <title>Genomic signatures of mitonuclear coevolution across populations of Tigriopus californicus.</title>
        <authorList>
            <person name="Barreto F.S."/>
            <person name="Watson E.T."/>
            <person name="Lima T.G."/>
            <person name="Willett C.S."/>
            <person name="Edmands S."/>
            <person name="Li W."/>
            <person name="Burton R.S."/>
        </authorList>
    </citation>
    <scope>NUCLEOTIDE SEQUENCE [LARGE SCALE GENOMIC DNA]</scope>
    <source>
        <strain evidence="13 14">San Diego</strain>
    </source>
</reference>
<comment type="subcellular location">
    <subcellularLocation>
        <location evidence="1">Nucleus</location>
    </subcellularLocation>
</comment>
<feature type="domain" description="C2H2-type" evidence="12">
    <location>
        <begin position="498"/>
        <end position="526"/>
    </location>
</feature>
<feature type="non-terminal residue" evidence="13">
    <location>
        <position position="715"/>
    </location>
</feature>
<evidence type="ECO:0000313" key="13">
    <source>
        <dbReference type="EMBL" id="TRY66992.1"/>
    </source>
</evidence>
<evidence type="ECO:0000256" key="1">
    <source>
        <dbReference type="ARBA" id="ARBA00004123"/>
    </source>
</evidence>
<feature type="domain" description="C2H2-type" evidence="12">
    <location>
        <begin position="627"/>
        <end position="655"/>
    </location>
</feature>
<feature type="region of interest" description="Disordered" evidence="10">
    <location>
        <begin position="44"/>
        <end position="160"/>
    </location>
</feature>
<evidence type="ECO:0000256" key="7">
    <source>
        <dbReference type="ARBA" id="ARBA00035290"/>
    </source>
</evidence>
<evidence type="ECO:0000256" key="9">
    <source>
        <dbReference type="PROSITE-ProRule" id="PRU00042"/>
    </source>
</evidence>
<dbReference type="Gene3D" id="3.90.1030.10">
    <property type="entry name" value="Ribosomal protein L17"/>
    <property type="match status" value="1"/>
</dbReference>
<dbReference type="InterPro" id="IPR050888">
    <property type="entry name" value="ZnF_C2H2-type_TF"/>
</dbReference>
<feature type="domain" description="C2H2-type" evidence="12">
    <location>
        <begin position="658"/>
        <end position="685"/>
    </location>
</feature>
<keyword evidence="11" id="KW-0732">Signal</keyword>
<accession>A0A553NNG3</accession>
<dbReference type="Pfam" id="PF00096">
    <property type="entry name" value="zf-C2H2"/>
    <property type="match status" value="3"/>
</dbReference>
<keyword evidence="2" id="KW-0479">Metal-binding</keyword>
<dbReference type="STRING" id="6832.A0A553NNG3"/>
<dbReference type="Pfam" id="PF01196">
    <property type="entry name" value="Ribosomal_L17"/>
    <property type="match status" value="1"/>
</dbReference>
<keyword evidence="14" id="KW-1185">Reference proteome</keyword>
<feature type="non-terminal residue" evidence="13">
    <location>
        <position position="1"/>
    </location>
</feature>
<dbReference type="GO" id="GO:0005840">
    <property type="term" value="C:ribosome"/>
    <property type="evidence" value="ECO:0007669"/>
    <property type="project" value="InterPro"/>
</dbReference>
<dbReference type="Proteomes" id="UP000318571">
    <property type="component" value="Chromosome 4"/>
</dbReference>
<dbReference type="PANTHER" id="PTHR24406">
    <property type="entry name" value="TRANSCRIPTIONAL REPRESSOR CTCFL-RELATED"/>
    <property type="match status" value="1"/>
</dbReference>
<dbReference type="InterPro" id="IPR000456">
    <property type="entry name" value="Ribosomal_bL17"/>
</dbReference>
<evidence type="ECO:0000256" key="8">
    <source>
        <dbReference type="ARBA" id="ARBA00035413"/>
    </source>
</evidence>
<feature type="domain" description="C2H2-type" evidence="12">
    <location>
        <begin position="572"/>
        <end position="600"/>
    </location>
</feature>
<dbReference type="SUPFAM" id="SSF57667">
    <property type="entry name" value="beta-beta-alpha zinc fingers"/>
    <property type="match status" value="3"/>
</dbReference>
<sequence>VSFIYLFVGIVLFYQSQANPGWKKRNAEPEALASAERWQKRSVDALPGGGWGKRSAEAAPGGGWGRRSAEAAPGGGWGKRSAEAAPGGGWGRRSAEAAPGGGWGKRSAEAAPGGGWGKRSAEAAPGGGWGKRSAEASPGGGWGKRSAEAAPGGGWGKRSAEAAPGGGWRILCIMNQAELQHLVSKLRVNVLHKKLPRHAHGPRGSLELIRTRVTALIANERIECAPYSAEITRLYTERLISDAILNGEKHAHTMEMATWWLAEDKSAIHKLFKVLVPRFQDSRKSYTQIWTVPVNYETTLQAPSRAWDGKLKVVELRGHPLPKLEYSNSQPNRNHIHNFLLSEAKRDFNLTAVAQAIADQELKESRALPSMKLLDLILEWIVTCCLPNDNCSKLQSLLEHLEDILKGVGKIVEVCLVPALATEAQSQDCLQMGPRLSQAFGRNCSMWQMTTPPAEFQHFLEAVSKEPPEEADTSSDLPLDIKLEVTDQDVNLDVNRVFTCDKCDRRYKNPSHFHAHLLKCNAQEIPTHWRRSGGKYFCAFQGCNHSQSWTTSTGVWKHIVKSHSSVQEQSPFTCYFCDKSYPNRTLVNEHMNRSHMKKFKCDICGRGFGDNTSRKSHMRIHLGEKPYQCDQCEYKSASSGGLTTHKKIMHDDNRRKEHCCDKCGKRFALKSNLKEHIRSHSSEKAFLCGVCGKALKNKQCLNRHLFTHGIKHTCE</sequence>
<keyword evidence="5" id="KW-0862">Zinc</keyword>
<gene>
    <name evidence="13" type="ORF">TCAL_11766</name>
</gene>
<evidence type="ECO:0000256" key="10">
    <source>
        <dbReference type="SAM" id="MobiDB-lite"/>
    </source>
</evidence>
<dbReference type="PROSITE" id="PS50157">
    <property type="entry name" value="ZINC_FINGER_C2H2_2"/>
    <property type="match status" value="6"/>
</dbReference>
<feature type="domain" description="C2H2-type" evidence="12">
    <location>
        <begin position="686"/>
        <end position="715"/>
    </location>
</feature>
<keyword evidence="4 9" id="KW-0863">Zinc-finger</keyword>
<name>A0A553NNG3_TIGCA</name>
<dbReference type="InterPro" id="IPR036236">
    <property type="entry name" value="Znf_C2H2_sf"/>
</dbReference>
<dbReference type="GO" id="GO:0008270">
    <property type="term" value="F:zinc ion binding"/>
    <property type="evidence" value="ECO:0007669"/>
    <property type="project" value="UniProtKB-KW"/>
</dbReference>
<proteinExistence type="predicted"/>
<dbReference type="PROSITE" id="PS00028">
    <property type="entry name" value="ZINC_FINGER_C2H2_1"/>
    <property type="match status" value="3"/>
</dbReference>
<evidence type="ECO:0000259" key="12">
    <source>
        <dbReference type="PROSITE" id="PS50157"/>
    </source>
</evidence>
<keyword evidence="3" id="KW-0677">Repeat</keyword>
<evidence type="ECO:0000256" key="5">
    <source>
        <dbReference type="ARBA" id="ARBA00022833"/>
    </source>
</evidence>
<dbReference type="EMBL" id="VCGU01000011">
    <property type="protein sequence ID" value="TRY66992.1"/>
    <property type="molecule type" value="Genomic_DNA"/>
</dbReference>